<dbReference type="GO" id="GO:0016281">
    <property type="term" value="C:eukaryotic translation initiation factor 4F complex"/>
    <property type="evidence" value="ECO:0007669"/>
    <property type="project" value="TreeGrafter"/>
</dbReference>
<protein>
    <recommendedName>
        <fullName evidence="5">Eukaryotic translation initiation factor 4G</fullName>
    </recommendedName>
    <alternativeName>
        <fullName evidence="6">Protein synthesis initiation factor 4G</fullName>
    </alternativeName>
</protein>
<evidence type="ECO:0000256" key="5">
    <source>
        <dbReference type="ARBA" id="ARBA00067320"/>
    </source>
</evidence>
<feature type="compositionally biased region" description="Low complexity" evidence="7">
    <location>
        <begin position="40"/>
        <end position="50"/>
    </location>
</feature>
<keyword evidence="4" id="KW-0648">Protein biosynthesis</keyword>
<keyword evidence="3" id="KW-0810">Translation regulation</keyword>
<dbReference type="FunFam" id="1.25.40.180:FF:000024">
    <property type="entry name" value="Eukaryotic translation initiation factor 4G"/>
    <property type="match status" value="1"/>
</dbReference>
<sequence length="1571" mass="172462">MSQNQSRTGNRDSHQHRKPGRPGSFNQNRDSKGGGGSGGFAPASSPSSPFNKKHTNAEGGYQAKSDPSVTSSRAVQDVSRQEQSSSGLSDAHITALSLPSSSTSLSNPDALKQKENRGVPRPPSSNFPAGPDYNVPATPVKAPADGFGPVPLQFGSISPSFMNEMQVPARTSSAPPNMDEQNGSKACLDSVKAMPGLPNPSTSTLPPGKGTEKFEQSSNISGSSSVHSRSKRDVPVSTPPSQMQKPFSHPMTGNHVQVSLYPAHPQIPVEFGGRGQFQPKTSSLPIQMTVPLYVNPSLQQPMFVAGHPSHHPMSSQGIWQNGQGLSFSSPGINPHAPFPPQLGNMGMTTIPSPFPQQHAVMYGSFRKTIKIIDPKTHEELRLDGSHPSIPVESQPLSSFPPTSQHYYPNSYNNNSSVFFQAPNSSRVSQATRVHNQVTIKPGPGKLGENDQVSVKPPPDILRGRDHLTVKDSREHSKPLVVDSVHPQKGFQTPRENLMHVPMGTAEESVLDDITEQQKRGENIGFLTVQDQAAESSTSGLGLPSFPPQTETVTKRDYAVDDINSKGKDFQIENSSKPLGTKREEDNEDDKEVKSCTVSIQDNNNSKTDPKFTSLASSELINQIEKGRLQRCASTSINNCSSVEVTQEKVNEPATCSSEADSLDVNSKRVPVSAGLSTQDQHTGTKEIAFPTSVIVEENFLVDHDAPTSAAARRVKENNELYKNADGVNFDDSSNPPFTAELEQDIALIKEDTQVKAESNDLEGAVNVSSPNLETSKTEIQTSLEFTSCAEDGKLKTKKYSRDFLLKFASQCTDLPEGFEITTDSAEALMASDVKGSNKPYQNHGKMIDNRRSVGSRPDYHGSGVVREEKWSKLPGPLMSGRDTQGGNFGGHISTALAQSPLPYGGGNLVGPIGAHGGGMQRGTVDADRWQRGTAFHKGSMHFPHSPSHVMHKAEKKYEVGKVTDEEQAKQRQLKAILNKLTPQNFEKLFQQVKDVNIDNVTTLSGVISQIFDKALMEPTFCEMYANFCFRLAAELPVLSENDEKVTFKRLLLNKCQEEFERGKREEEEANLIDEVEGETKLSDEEREEKRLKARRRMLGNIRLIGELYKKKMLTERIMHECIQILLGESENQNPDEENIEALCKLMSTIGVVIDHAKAKVYMDSYFSGMANLSNNMKLSSRVRFMLKDAIDLRKNKWQQRRKVEGPKKIEEVHRDAAQERLIQASRTSFGRRGQHIDYSPRGPSMLPSPSSQMGGIRQTSRLDDRSTSENRPLSLPLTQRSLGEHITLGPQGGLTKGLSFRGHTNVSRVPSANIQSSGSSNKLTSGVNGFSRMPEGVTHGSMEDGSESCILEKLPTSPTVRVGGTSSMQNVLQDKVLPEERLQELSISAIKEFYSVRDEKEIALCVKDLNAPSFHPSMISIWISDSFERKDTERGLLEKLLVNLTKSQDAILSPDQLIRGFECVLLNLEDTVNDAPRAAEFLGRIFARVVWENVVPLEEIGRLLREGAEEKGQLIETGLAADVLGSTFEMIKSEKGDSLLNDLCRRSNVLPNNFRPPGSSKKSKLDKFLIP</sequence>
<evidence type="ECO:0000256" key="1">
    <source>
        <dbReference type="ARBA" id="ARBA00005775"/>
    </source>
</evidence>
<evidence type="ECO:0000313" key="9">
    <source>
        <dbReference type="EMBL" id="CAH9096381.1"/>
    </source>
</evidence>
<dbReference type="OrthoDB" id="514777at2759"/>
<feature type="region of interest" description="Disordered" evidence="7">
    <location>
        <begin position="1551"/>
        <end position="1571"/>
    </location>
</feature>
<dbReference type="PANTHER" id="PTHR23253:SF9">
    <property type="entry name" value="EUKARYOTIC TRANSLATION INITIATION FACTOR 4 GAMMA 2"/>
    <property type="match status" value="1"/>
</dbReference>
<reference evidence="9" key="1">
    <citation type="submission" date="2022-07" db="EMBL/GenBank/DDBJ databases">
        <authorList>
            <person name="Macas J."/>
            <person name="Novak P."/>
            <person name="Neumann P."/>
        </authorList>
    </citation>
    <scope>NUCLEOTIDE SEQUENCE</scope>
</reference>
<feature type="region of interest" description="Disordered" evidence="7">
    <location>
        <begin position="438"/>
        <end position="463"/>
    </location>
</feature>
<evidence type="ECO:0000259" key="8">
    <source>
        <dbReference type="PROSITE" id="PS51366"/>
    </source>
</evidence>
<evidence type="ECO:0000313" key="10">
    <source>
        <dbReference type="Proteomes" id="UP001152484"/>
    </source>
</evidence>
<comment type="caution">
    <text evidence="9">The sequence shown here is derived from an EMBL/GenBank/DDBJ whole genome shotgun (WGS) entry which is preliminary data.</text>
</comment>
<dbReference type="GO" id="GO:0003729">
    <property type="term" value="F:mRNA binding"/>
    <property type="evidence" value="ECO:0007669"/>
    <property type="project" value="TreeGrafter"/>
</dbReference>
<dbReference type="GO" id="GO:0006417">
    <property type="term" value="P:regulation of translation"/>
    <property type="evidence" value="ECO:0007669"/>
    <property type="project" value="UniProtKB-KW"/>
</dbReference>
<feature type="compositionally biased region" description="Low complexity" evidence="7">
    <location>
        <begin position="217"/>
        <end position="227"/>
    </location>
</feature>
<name>A0A9P1EDF7_CUSEU</name>
<evidence type="ECO:0000256" key="4">
    <source>
        <dbReference type="ARBA" id="ARBA00022917"/>
    </source>
</evidence>
<dbReference type="InterPro" id="IPR003890">
    <property type="entry name" value="MIF4G-like_typ-3"/>
</dbReference>
<comment type="similarity">
    <text evidence="1">Belongs to the eukaryotic initiation factor 4G family.</text>
</comment>
<proteinExistence type="inferred from homology"/>
<dbReference type="EMBL" id="CAMAPE010000035">
    <property type="protein sequence ID" value="CAH9096381.1"/>
    <property type="molecule type" value="Genomic_DNA"/>
</dbReference>
<keyword evidence="10" id="KW-1185">Reference proteome</keyword>
<keyword evidence="2" id="KW-0396">Initiation factor</keyword>
<feature type="domain" description="MI" evidence="8">
    <location>
        <begin position="1381"/>
        <end position="1505"/>
    </location>
</feature>
<dbReference type="Pfam" id="PF02847">
    <property type="entry name" value="MA3"/>
    <property type="match status" value="1"/>
</dbReference>
<dbReference type="InterPro" id="IPR003891">
    <property type="entry name" value="Initiation_fac_eIF4g_MI"/>
</dbReference>
<feature type="region of interest" description="Disordered" evidence="7">
    <location>
        <begin position="1"/>
        <end position="144"/>
    </location>
</feature>
<accession>A0A9P1EDF7</accession>
<evidence type="ECO:0000256" key="6">
    <source>
        <dbReference type="ARBA" id="ARBA00075135"/>
    </source>
</evidence>
<feature type="region of interest" description="Disordered" evidence="7">
    <location>
        <begin position="834"/>
        <end position="890"/>
    </location>
</feature>
<feature type="compositionally biased region" description="Polar residues" evidence="7">
    <location>
        <begin position="1247"/>
        <end position="1259"/>
    </location>
</feature>
<dbReference type="Gene3D" id="1.25.40.180">
    <property type="match status" value="2"/>
</dbReference>
<feature type="compositionally biased region" description="Polar residues" evidence="7">
    <location>
        <begin position="65"/>
        <end position="74"/>
    </location>
</feature>
<dbReference type="Pfam" id="PF02854">
    <property type="entry name" value="MIF4G"/>
    <property type="match status" value="1"/>
</dbReference>
<feature type="compositionally biased region" description="Polar residues" evidence="7">
    <location>
        <begin position="595"/>
        <end position="606"/>
    </location>
</feature>
<evidence type="ECO:0000256" key="7">
    <source>
        <dbReference type="SAM" id="MobiDB-lite"/>
    </source>
</evidence>
<feature type="compositionally biased region" description="Basic and acidic residues" evidence="7">
    <location>
        <begin position="552"/>
        <end position="570"/>
    </location>
</feature>
<dbReference type="SMART" id="SM00543">
    <property type="entry name" value="MIF4G"/>
    <property type="match status" value="1"/>
</dbReference>
<organism evidence="9 10">
    <name type="scientific">Cuscuta europaea</name>
    <name type="common">European dodder</name>
    <dbReference type="NCBI Taxonomy" id="41803"/>
    <lineage>
        <taxon>Eukaryota</taxon>
        <taxon>Viridiplantae</taxon>
        <taxon>Streptophyta</taxon>
        <taxon>Embryophyta</taxon>
        <taxon>Tracheophyta</taxon>
        <taxon>Spermatophyta</taxon>
        <taxon>Magnoliopsida</taxon>
        <taxon>eudicotyledons</taxon>
        <taxon>Gunneridae</taxon>
        <taxon>Pentapetalae</taxon>
        <taxon>asterids</taxon>
        <taxon>lamiids</taxon>
        <taxon>Solanales</taxon>
        <taxon>Convolvulaceae</taxon>
        <taxon>Cuscuteae</taxon>
        <taxon>Cuscuta</taxon>
        <taxon>Cuscuta subgen. Cuscuta</taxon>
    </lineage>
</organism>
<dbReference type="InterPro" id="IPR016024">
    <property type="entry name" value="ARM-type_fold"/>
</dbReference>
<evidence type="ECO:0000256" key="3">
    <source>
        <dbReference type="ARBA" id="ARBA00022845"/>
    </source>
</evidence>
<dbReference type="SUPFAM" id="SSF48371">
    <property type="entry name" value="ARM repeat"/>
    <property type="match status" value="2"/>
</dbReference>
<feature type="compositionally biased region" description="Low complexity" evidence="7">
    <location>
        <begin position="96"/>
        <end position="106"/>
    </location>
</feature>
<dbReference type="PANTHER" id="PTHR23253">
    <property type="entry name" value="EUKARYOTIC TRANSLATION INITIATION FACTOR 4 GAMMA"/>
    <property type="match status" value="1"/>
</dbReference>
<dbReference type="GO" id="GO:0003743">
    <property type="term" value="F:translation initiation factor activity"/>
    <property type="evidence" value="ECO:0007669"/>
    <property type="project" value="UniProtKB-KW"/>
</dbReference>
<gene>
    <name evidence="9" type="ORF">CEURO_LOCUS13390</name>
</gene>
<feature type="region of interest" description="Disordered" evidence="7">
    <location>
        <begin position="534"/>
        <end position="610"/>
    </location>
</feature>
<dbReference type="SMART" id="SM00544">
    <property type="entry name" value="MA3"/>
    <property type="match status" value="1"/>
</dbReference>
<feature type="region of interest" description="Disordered" evidence="7">
    <location>
        <begin position="190"/>
        <end position="248"/>
    </location>
</feature>
<dbReference type="PROSITE" id="PS51366">
    <property type="entry name" value="MI"/>
    <property type="match status" value="1"/>
</dbReference>
<feature type="region of interest" description="Disordered" evidence="7">
    <location>
        <begin position="1223"/>
        <end position="1279"/>
    </location>
</feature>
<evidence type="ECO:0000256" key="2">
    <source>
        <dbReference type="ARBA" id="ARBA00022540"/>
    </source>
</evidence>
<dbReference type="FunFam" id="1.25.40.180:FF:000034">
    <property type="entry name" value="Eukaryotic translation initiation factor 4G"/>
    <property type="match status" value="1"/>
</dbReference>
<dbReference type="Proteomes" id="UP001152484">
    <property type="component" value="Unassembled WGS sequence"/>
</dbReference>